<reference evidence="2" key="1">
    <citation type="journal article" date="2023" name="GigaByte">
        <title>Genome assembly of the bearded iris, Iris pallida Lam.</title>
        <authorList>
            <person name="Bruccoleri R.E."/>
            <person name="Oakeley E.J."/>
            <person name="Faust A.M.E."/>
            <person name="Altorfer M."/>
            <person name="Dessus-Babus S."/>
            <person name="Burckhardt D."/>
            <person name="Oertli M."/>
            <person name="Naumann U."/>
            <person name="Petersen F."/>
            <person name="Wong J."/>
        </authorList>
    </citation>
    <scope>NUCLEOTIDE SEQUENCE</scope>
    <source>
        <strain evidence="2">GSM-AAB239-AS_SAM_17_03QT</strain>
    </source>
</reference>
<feature type="compositionally biased region" description="Basic and acidic residues" evidence="1">
    <location>
        <begin position="94"/>
        <end position="108"/>
    </location>
</feature>
<feature type="compositionally biased region" description="Basic and acidic residues" evidence="1">
    <location>
        <begin position="63"/>
        <end position="77"/>
    </location>
</feature>
<name>A0AAX6DLF1_IRIPA</name>
<feature type="compositionally biased region" description="Basic and acidic residues" evidence="1">
    <location>
        <begin position="16"/>
        <end position="35"/>
    </location>
</feature>
<dbReference type="Proteomes" id="UP001140949">
    <property type="component" value="Unassembled WGS sequence"/>
</dbReference>
<dbReference type="EMBL" id="JANAVB010043419">
    <property type="protein sequence ID" value="KAJ6792558.1"/>
    <property type="molecule type" value="Genomic_DNA"/>
</dbReference>
<sequence length="227" mass="24626">MKEGERAMSRGNSFFVKEEREREGGRGGKLKRENSPEPSGTGGHQSLRRQRGSGARRGRTARRRVDEGADGAARREIGSAWRRGPRRCWRARSSARDGARGGSGKDRSGGLLVGQVGRSARIEGRRTLLRQGGRRRSCRRWSTSGGAANTPAAGWWAYNARCSPGRRCARRTSGGGGQLREVRRLRGSPTVAMAEGGTVMTEGGAARQDLDSHEGQRRGASPEPTFN</sequence>
<evidence type="ECO:0000313" key="3">
    <source>
        <dbReference type="Proteomes" id="UP001140949"/>
    </source>
</evidence>
<comment type="caution">
    <text evidence="2">The sequence shown here is derived from an EMBL/GenBank/DDBJ whole genome shotgun (WGS) entry which is preliminary data.</text>
</comment>
<evidence type="ECO:0000256" key="1">
    <source>
        <dbReference type="SAM" id="MobiDB-lite"/>
    </source>
</evidence>
<organism evidence="2 3">
    <name type="scientific">Iris pallida</name>
    <name type="common">Sweet iris</name>
    <dbReference type="NCBI Taxonomy" id="29817"/>
    <lineage>
        <taxon>Eukaryota</taxon>
        <taxon>Viridiplantae</taxon>
        <taxon>Streptophyta</taxon>
        <taxon>Embryophyta</taxon>
        <taxon>Tracheophyta</taxon>
        <taxon>Spermatophyta</taxon>
        <taxon>Magnoliopsida</taxon>
        <taxon>Liliopsida</taxon>
        <taxon>Asparagales</taxon>
        <taxon>Iridaceae</taxon>
        <taxon>Iridoideae</taxon>
        <taxon>Irideae</taxon>
        <taxon>Iris</taxon>
    </lineage>
</organism>
<gene>
    <name evidence="2" type="ORF">M6B38_238245</name>
</gene>
<dbReference type="AlphaFoldDB" id="A0AAX6DLF1"/>
<keyword evidence="3" id="KW-1185">Reference proteome</keyword>
<proteinExistence type="predicted"/>
<accession>A0AAX6DLF1</accession>
<evidence type="ECO:0000313" key="2">
    <source>
        <dbReference type="EMBL" id="KAJ6792558.1"/>
    </source>
</evidence>
<feature type="compositionally biased region" description="Basic residues" evidence="1">
    <location>
        <begin position="46"/>
        <end position="62"/>
    </location>
</feature>
<feature type="region of interest" description="Disordered" evidence="1">
    <location>
        <begin position="131"/>
        <end position="150"/>
    </location>
</feature>
<reference evidence="2" key="2">
    <citation type="submission" date="2023-04" db="EMBL/GenBank/DDBJ databases">
        <authorList>
            <person name="Bruccoleri R.E."/>
            <person name="Oakeley E.J."/>
            <person name="Faust A.-M."/>
            <person name="Dessus-Babus S."/>
            <person name="Altorfer M."/>
            <person name="Burckhardt D."/>
            <person name="Oertli M."/>
            <person name="Naumann U."/>
            <person name="Petersen F."/>
            <person name="Wong J."/>
        </authorList>
    </citation>
    <scope>NUCLEOTIDE SEQUENCE</scope>
    <source>
        <strain evidence="2">GSM-AAB239-AS_SAM_17_03QT</strain>
        <tissue evidence="2">Leaf</tissue>
    </source>
</reference>
<feature type="region of interest" description="Disordered" evidence="1">
    <location>
        <begin position="1"/>
        <end position="116"/>
    </location>
</feature>
<feature type="compositionally biased region" description="Basic and acidic residues" evidence="1">
    <location>
        <begin position="208"/>
        <end position="217"/>
    </location>
</feature>
<protein>
    <submittedName>
        <fullName evidence="2">Spidroin-1-like</fullName>
    </submittedName>
</protein>
<feature type="region of interest" description="Disordered" evidence="1">
    <location>
        <begin position="166"/>
        <end position="227"/>
    </location>
</feature>